<sequence>MAVKYRSAYLDISLPRDEISISVHILYTRPVINEKTITAITEGEGNQYSNYAKNLPSISMTVGNTPMSKNPLHIFSGSVNNKPCAVLRDTECSIKASTKDYLEIT</sequence>
<evidence type="ECO:0000313" key="2">
    <source>
        <dbReference type="Proteomes" id="UP000735302"/>
    </source>
</evidence>
<comment type="caution">
    <text evidence="1">The sequence shown here is derived from an EMBL/GenBank/DDBJ whole genome shotgun (WGS) entry which is preliminary data.</text>
</comment>
<organism evidence="1 2">
    <name type="scientific">Plakobranchus ocellatus</name>
    <dbReference type="NCBI Taxonomy" id="259542"/>
    <lineage>
        <taxon>Eukaryota</taxon>
        <taxon>Metazoa</taxon>
        <taxon>Spiralia</taxon>
        <taxon>Lophotrochozoa</taxon>
        <taxon>Mollusca</taxon>
        <taxon>Gastropoda</taxon>
        <taxon>Heterobranchia</taxon>
        <taxon>Euthyneura</taxon>
        <taxon>Panpulmonata</taxon>
        <taxon>Sacoglossa</taxon>
        <taxon>Placobranchoidea</taxon>
        <taxon>Plakobranchidae</taxon>
        <taxon>Plakobranchus</taxon>
    </lineage>
</organism>
<protein>
    <submittedName>
        <fullName evidence="1">Uncharacterized protein</fullName>
    </submittedName>
</protein>
<dbReference type="AlphaFoldDB" id="A0AAV4AIZ6"/>
<evidence type="ECO:0000313" key="1">
    <source>
        <dbReference type="EMBL" id="GFO06508.1"/>
    </source>
</evidence>
<keyword evidence="2" id="KW-1185">Reference proteome</keyword>
<gene>
    <name evidence="1" type="ORF">PoB_003301300</name>
</gene>
<proteinExistence type="predicted"/>
<accession>A0AAV4AIZ6</accession>
<dbReference type="EMBL" id="BLXT01003776">
    <property type="protein sequence ID" value="GFO06508.1"/>
    <property type="molecule type" value="Genomic_DNA"/>
</dbReference>
<reference evidence="1 2" key="1">
    <citation type="journal article" date="2021" name="Elife">
        <title>Chloroplast acquisition without the gene transfer in kleptoplastic sea slugs, Plakobranchus ocellatus.</title>
        <authorList>
            <person name="Maeda T."/>
            <person name="Takahashi S."/>
            <person name="Yoshida T."/>
            <person name="Shimamura S."/>
            <person name="Takaki Y."/>
            <person name="Nagai Y."/>
            <person name="Toyoda A."/>
            <person name="Suzuki Y."/>
            <person name="Arimoto A."/>
            <person name="Ishii H."/>
            <person name="Satoh N."/>
            <person name="Nishiyama T."/>
            <person name="Hasebe M."/>
            <person name="Maruyama T."/>
            <person name="Minagawa J."/>
            <person name="Obokata J."/>
            <person name="Shigenobu S."/>
        </authorList>
    </citation>
    <scope>NUCLEOTIDE SEQUENCE [LARGE SCALE GENOMIC DNA]</scope>
</reference>
<dbReference type="Proteomes" id="UP000735302">
    <property type="component" value="Unassembled WGS sequence"/>
</dbReference>
<name>A0AAV4AIZ6_9GAST</name>